<sequence length="51" mass="5645">MERRLPGKQGISFTPYPQLPWVNSNLSLSTDRLESSSGSRLLVTSFFIAGC</sequence>
<protein>
    <submittedName>
        <fullName evidence="1">Uncharacterized protein</fullName>
    </submittedName>
</protein>
<dbReference type="AlphaFoldDB" id="A0A0A9BFS4"/>
<reference evidence="1" key="1">
    <citation type="submission" date="2014-09" db="EMBL/GenBank/DDBJ databases">
        <authorList>
            <person name="Magalhaes I.L.F."/>
            <person name="Oliveira U."/>
            <person name="Santos F.R."/>
            <person name="Vidigal T.H.D.A."/>
            <person name="Brescovit A.D."/>
            <person name="Santos A.J."/>
        </authorList>
    </citation>
    <scope>NUCLEOTIDE SEQUENCE</scope>
    <source>
        <tissue evidence="1">Shoot tissue taken approximately 20 cm above the soil surface</tissue>
    </source>
</reference>
<accession>A0A0A9BFS4</accession>
<name>A0A0A9BFS4_ARUDO</name>
<evidence type="ECO:0000313" key="1">
    <source>
        <dbReference type="EMBL" id="JAD60075.1"/>
    </source>
</evidence>
<reference evidence="1" key="2">
    <citation type="journal article" date="2015" name="Data Brief">
        <title>Shoot transcriptome of the giant reed, Arundo donax.</title>
        <authorList>
            <person name="Barrero R.A."/>
            <person name="Guerrero F.D."/>
            <person name="Moolhuijzen P."/>
            <person name="Goolsby J.A."/>
            <person name="Tidwell J."/>
            <person name="Bellgard S.E."/>
            <person name="Bellgard M.I."/>
        </authorList>
    </citation>
    <scope>NUCLEOTIDE SEQUENCE</scope>
    <source>
        <tissue evidence="1">Shoot tissue taken approximately 20 cm above the soil surface</tissue>
    </source>
</reference>
<dbReference type="EMBL" id="GBRH01237820">
    <property type="protein sequence ID" value="JAD60075.1"/>
    <property type="molecule type" value="Transcribed_RNA"/>
</dbReference>
<organism evidence="1">
    <name type="scientific">Arundo donax</name>
    <name type="common">Giant reed</name>
    <name type="synonym">Donax arundinaceus</name>
    <dbReference type="NCBI Taxonomy" id="35708"/>
    <lineage>
        <taxon>Eukaryota</taxon>
        <taxon>Viridiplantae</taxon>
        <taxon>Streptophyta</taxon>
        <taxon>Embryophyta</taxon>
        <taxon>Tracheophyta</taxon>
        <taxon>Spermatophyta</taxon>
        <taxon>Magnoliopsida</taxon>
        <taxon>Liliopsida</taxon>
        <taxon>Poales</taxon>
        <taxon>Poaceae</taxon>
        <taxon>PACMAD clade</taxon>
        <taxon>Arundinoideae</taxon>
        <taxon>Arundineae</taxon>
        <taxon>Arundo</taxon>
    </lineage>
</organism>
<proteinExistence type="predicted"/>